<evidence type="ECO:0000313" key="2">
    <source>
        <dbReference type="Proteomes" id="UP000263900"/>
    </source>
</evidence>
<organism evidence="1 2">
    <name type="scientific">Paraflavitalea soli</name>
    <dbReference type="NCBI Taxonomy" id="2315862"/>
    <lineage>
        <taxon>Bacteria</taxon>
        <taxon>Pseudomonadati</taxon>
        <taxon>Bacteroidota</taxon>
        <taxon>Chitinophagia</taxon>
        <taxon>Chitinophagales</taxon>
        <taxon>Chitinophagaceae</taxon>
        <taxon>Paraflavitalea</taxon>
    </lineage>
</organism>
<gene>
    <name evidence="1" type="ORF">D3H65_26590</name>
</gene>
<sequence length="238" mass="27194">MRSKVQRENPVIQRSLVKWESTGDSASSTRLGKDSQGHITSMENNAELNRFQFSTDSILLTEYSKTNNRIVYAFKGRLDSAGRLTEGTAIVGYADHGTDTVLHRFEYDDQGYLVKEYRDYGKAGIYIIIYQYEAGDAIRISTWYNNELYNTKELEYYTGKNNLTGLEDFKFRKNINHMVGNVSKHLVKKITSVAGNGKLNYSFNFEYETDDEGLPLKLITRKGKKVSGVTTYFYAAKV</sequence>
<dbReference type="KEGG" id="pseg:D3H65_26590"/>
<dbReference type="CDD" id="cd12871">
    <property type="entry name" value="Bacuni_01323_like"/>
    <property type="match status" value="1"/>
</dbReference>
<dbReference type="EMBL" id="CP032157">
    <property type="protein sequence ID" value="AXY77331.1"/>
    <property type="molecule type" value="Genomic_DNA"/>
</dbReference>
<reference evidence="1 2" key="1">
    <citation type="submission" date="2018-09" db="EMBL/GenBank/DDBJ databases">
        <title>Genome sequencing of strain 6GH32-13.</title>
        <authorList>
            <person name="Weon H.-Y."/>
            <person name="Heo J."/>
            <person name="Kwon S.-W."/>
        </authorList>
    </citation>
    <scope>NUCLEOTIDE SEQUENCE [LARGE SCALE GENOMIC DNA]</scope>
    <source>
        <strain evidence="1 2">5GH32-13</strain>
    </source>
</reference>
<evidence type="ECO:0000313" key="1">
    <source>
        <dbReference type="EMBL" id="AXY77331.1"/>
    </source>
</evidence>
<dbReference type="AlphaFoldDB" id="A0A3B7N5I1"/>
<dbReference type="Proteomes" id="UP000263900">
    <property type="component" value="Chromosome"/>
</dbReference>
<proteinExistence type="predicted"/>
<accession>A0A3B7N5I1</accession>
<name>A0A3B7N5I1_9BACT</name>
<protein>
    <submittedName>
        <fullName evidence="1">Uncharacterized protein</fullName>
    </submittedName>
</protein>
<keyword evidence="2" id="KW-1185">Reference proteome</keyword>